<keyword evidence="1" id="KW-0479">Metal-binding</keyword>
<evidence type="ECO:0000313" key="3">
    <source>
        <dbReference type="EMBL" id="EDW36646.1"/>
    </source>
</evidence>
<reference evidence="3 4" key="1">
    <citation type="journal article" date="2007" name="Nature">
        <title>Evolution of genes and genomes on the Drosophila phylogeny.</title>
        <authorList>
            <consortium name="Drosophila 12 Genomes Consortium"/>
            <person name="Clark A.G."/>
            <person name="Eisen M.B."/>
            <person name="Smith D.R."/>
            <person name="Bergman C.M."/>
            <person name="Oliver B."/>
            <person name="Markow T.A."/>
            <person name="Kaufman T.C."/>
            <person name="Kellis M."/>
            <person name="Gelbart W."/>
            <person name="Iyer V.N."/>
            <person name="Pollard D.A."/>
            <person name="Sackton T.B."/>
            <person name="Larracuente A.M."/>
            <person name="Singh N.D."/>
            <person name="Abad J.P."/>
            <person name="Abt D.N."/>
            <person name="Adryan B."/>
            <person name="Aguade M."/>
            <person name="Akashi H."/>
            <person name="Anderson W.W."/>
            <person name="Aquadro C.F."/>
            <person name="Ardell D.H."/>
            <person name="Arguello R."/>
            <person name="Artieri C.G."/>
            <person name="Barbash D.A."/>
            <person name="Barker D."/>
            <person name="Barsanti P."/>
            <person name="Batterham P."/>
            <person name="Batzoglou S."/>
            <person name="Begun D."/>
            <person name="Bhutkar A."/>
            <person name="Blanco E."/>
            <person name="Bosak S.A."/>
            <person name="Bradley R.K."/>
            <person name="Brand A.D."/>
            <person name="Brent M.R."/>
            <person name="Brooks A.N."/>
            <person name="Brown R.H."/>
            <person name="Butlin R.K."/>
            <person name="Caggese C."/>
            <person name="Calvi B.R."/>
            <person name="Bernardo de Carvalho A."/>
            <person name="Caspi A."/>
            <person name="Castrezana S."/>
            <person name="Celniker S.E."/>
            <person name="Chang J.L."/>
            <person name="Chapple C."/>
            <person name="Chatterji S."/>
            <person name="Chinwalla A."/>
            <person name="Civetta A."/>
            <person name="Clifton S.W."/>
            <person name="Comeron J.M."/>
            <person name="Costello J.C."/>
            <person name="Coyne J.A."/>
            <person name="Daub J."/>
            <person name="David R.G."/>
            <person name="Delcher A.L."/>
            <person name="Delehaunty K."/>
            <person name="Do C.B."/>
            <person name="Ebling H."/>
            <person name="Edwards K."/>
            <person name="Eickbush T."/>
            <person name="Evans J.D."/>
            <person name="Filipski A."/>
            <person name="Findeiss S."/>
            <person name="Freyhult E."/>
            <person name="Fulton L."/>
            <person name="Fulton R."/>
            <person name="Garcia A.C."/>
            <person name="Gardiner A."/>
            <person name="Garfield D.A."/>
            <person name="Garvin B.E."/>
            <person name="Gibson G."/>
            <person name="Gilbert D."/>
            <person name="Gnerre S."/>
            <person name="Godfrey J."/>
            <person name="Good R."/>
            <person name="Gotea V."/>
            <person name="Gravely B."/>
            <person name="Greenberg A.J."/>
            <person name="Griffiths-Jones S."/>
            <person name="Gross S."/>
            <person name="Guigo R."/>
            <person name="Gustafson E.A."/>
            <person name="Haerty W."/>
            <person name="Hahn M.W."/>
            <person name="Halligan D.L."/>
            <person name="Halpern A.L."/>
            <person name="Halter G.M."/>
            <person name="Han M.V."/>
            <person name="Heger A."/>
            <person name="Hillier L."/>
            <person name="Hinrichs A.S."/>
            <person name="Holmes I."/>
            <person name="Hoskins R.A."/>
            <person name="Hubisz M.J."/>
            <person name="Hultmark D."/>
            <person name="Huntley M.A."/>
            <person name="Jaffe D.B."/>
            <person name="Jagadeeshan S."/>
            <person name="Jeck W.R."/>
            <person name="Johnson J."/>
            <person name="Jones C.D."/>
            <person name="Jordan W.C."/>
            <person name="Karpen G.H."/>
            <person name="Kataoka E."/>
            <person name="Keightley P.D."/>
            <person name="Kheradpour P."/>
            <person name="Kirkness E.F."/>
            <person name="Koerich L.B."/>
            <person name="Kristiansen K."/>
            <person name="Kudrna D."/>
            <person name="Kulathinal R.J."/>
            <person name="Kumar S."/>
            <person name="Kwok R."/>
            <person name="Lander E."/>
            <person name="Langley C.H."/>
            <person name="Lapoint R."/>
            <person name="Lazzaro B.P."/>
            <person name="Lee S.J."/>
            <person name="Levesque L."/>
            <person name="Li R."/>
            <person name="Lin C.F."/>
            <person name="Lin M.F."/>
            <person name="Lindblad-Toh K."/>
            <person name="Llopart A."/>
            <person name="Long M."/>
            <person name="Low L."/>
            <person name="Lozovsky E."/>
            <person name="Lu J."/>
            <person name="Luo M."/>
            <person name="Machado C.A."/>
            <person name="Makalowski W."/>
            <person name="Marzo M."/>
            <person name="Matsuda M."/>
            <person name="Matzkin L."/>
            <person name="McAllister B."/>
            <person name="McBride C.S."/>
            <person name="McKernan B."/>
            <person name="McKernan K."/>
            <person name="Mendez-Lago M."/>
            <person name="Minx P."/>
            <person name="Mollenhauer M.U."/>
            <person name="Montooth K."/>
            <person name="Mount S.M."/>
            <person name="Mu X."/>
            <person name="Myers E."/>
            <person name="Negre B."/>
            <person name="Newfeld S."/>
            <person name="Nielsen R."/>
            <person name="Noor M.A."/>
            <person name="O'Grady P."/>
            <person name="Pachter L."/>
            <person name="Papaceit M."/>
            <person name="Parisi M.J."/>
            <person name="Parisi M."/>
            <person name="Parts L."/>
            <person name="Pedersen J.S."/>
            <person name="Pesole G."/>
            <person name="Phillippy A.M."/>
            <person name="Ponting C.P."/>
            <person name="Pop M."/>
            <person name="Porcelli D."/>
            <person name="Powell J.R."/>
            <person name="Prohaska S."/>
            <person name="Pruitt K."/>
            <person name="Puig M."/>
            <person name="Quesneville H."/>
            <person name="Ram K.R."/>
            <person name="Rand D."/>
            <person name="Rasmussen M.D."/>
            <person name="Reed L.K."/>
            <person name="Reenan R."/>
            <person name="Reily A."/>
            <person name="Remington K.A."/>
            <person name="Rieger T.T."/>
            <person name="Ritchie M.G."/>
            <person name="Robin C."/>
            <person name="Rogers Y.H."/>
            <person name="Rohde C."/>
            <person name="Rozas J."/>
            <person name="Rubenfield M.J."/>
            <person name="Ruiz A."/>
            <person name="Russo S."/>
            <person name="Salzberg S.L."/>
            <person name="Sanchez-Gracia A."/>
            <person name="Saranga D.J."/>
            <person name="Sato H."/>
            <person name="Schaeffer S.W."/>
            <person name="Schatz M.C."/>
            <person name="Schlenke T."/>
            <person name="Schwartz R."/>
            <person name="Segarra C."/>
            <person name="Singh R.S."/>
            <person name="Sirot L."/>
            <person name="Sirota M."/>
            <person name="Sisneros N.B."/>
            <person name="Smith C.D."/>
            <person name="Smith T.F."/>
            <person name="Spieth J."/>
            <person name="Stage D.E."/>
            <person name="Stark A."/>
            <person name="Stephan W."/>
            <person name="Strausberg R.L."/>
            <person name="Strempel S."/>
            <person name="Sturgill D."/>
            <person name="Sutton G."/>
            <person name="Sutton G.G."/>
            <person name="Tao W."/>
            <person name="Teichmann S."/>
            <person name="Tobari Y.N."/>
            <person name="Tomimura Y."/>
            <person name="Tsolas J.M."/>
            <person name="Valente V.L."/>
            <person name="Venter E."/>
            <person name="Venter J.C."/>
            <person name="Vicario S."/>
            <person name="Vieira F.G."/>
            <person name="Vilella A.J."/>
            <person name="Villasante A."/>
            <person name="Walenz B."/>
            <person name="Wang J."/>
            <person name="Wasserman M."/>
            <person name="Watts T."/>
            <person name="Wilson D."/>
            <person name="Wilson R.K."/>
            <person name="Wing R.A."/>
            <person name="Wolfner M.F."/>
            <person name="Wong A."/>
            <person name="Wong G.K."/>
            <person name="Wu C.I."/>
            <person name="Wu G."/>
            <person name="Yamamoto D."/>
            <person name="Yang H.P."/>
            <person name="Yang S.P."/>
            <person name="Yorke J.A."/>
            <person name="Yoshida K."/>
            <person name="Zdobnov E."/>
            <person name="Zhang P."/>
            <person name="Zhang Y."/>
            <person name="Zimin A.V."/>
            <person name="Baldwin J."/>
            <person name="Abdouelleil A."/>
            <person name="Abdulkadir J."/>
            <person name="Abebe A."/>
            <person name="Abera B."/>
            <person name="Abreu J."/>
            <person name="Acer S.C."/>
            <person name="Aftuck L."/>
            <person name="Alexander A."/>
            <person name="An P."/>
            <person name="Anderson E."/>
            <person name="Anderson S."/>
            <person name="Arachi H."/>
            <person name="Azer M."/>
            <person name="Bachantsang P."/>
            <person name="Barry A."/>
            <person name="Bayul T."/>
            <person name="Berlin A."/>
            <person name="Bessette D."/>
            <person name="Bloom T."/>
            <person name="Blye J."/>
            <person name="Boguslavskiy L."/>
            <person name="Bonnet C."/>
            <person name="Boukhgalter B."/>
            <person name="Bourzgui I."/>
            <person name="Brown A."/>
            <person name="Cahill P."/>
            <person name="Channer S."/>
            <person name="Cheshatsang Y."/>
            <person name="Chuda L."/>
            <person name="Citroen M."/>
            <person name="Collymore A."/>
            <person name="Cooke P."/>
            <person name="Costello M."/>
            <person name="D'Aco K."/>
            <person name="Daza R."/>
            <person name="De Haan G."/>
            <person name="DeGray S."/>
            <person name="DeMaso C."/>
            <person name="Dhargay N."/>
            <person name="Dooley K."/>
            <person name="Dooley E."/>
            <person name="Doricent M."/>
            <person name="Dorje P."/>
            <person name="Dorjee K."/>
            <person name="Dupes A."/>
            <person name="Elong R."/>
            <person name="Falk J."/>
            <person name="Farina A."/>
            <person name="Faro S."/>
            <person name="Ferguson D."/>
            <person name="Fisher S."/>
            <person name="Foley C.D."/>
            <person name="Franke A."/>
            <person name="Friedrich D."/>
            <person name="Gadbois L."/>
            <person name="Gearin G."/>
            <person name="Gearin C.R."/>
            <person name="Giannoukos G."/>
            <person name="Goode T."/>
            <person name="Graham J."/>
            <person name="Grandbois E."/>
            <person name="Grewal S."/>
            <person name="Gyaltsen K."/>
            <person name="Hafez N."/>
            <person name="Hagos B."/>
            <person name="Hall J."/>
            <person name="Henson C."/>
            <person name="Hollinger A."/>
            <person name="Honan T."/>
            <person name="Huard M.D."/>
            <person name="Hughes L."/>
            <person name="Hurhula B."/>
            <person name="Husby M.E."/>
            <person name="Kamat A."/>
            <person name="Kanga B."/>
            <person name="Kashin S."/>
            <person name="Khazanovich D."/>
            <person name="Kisner P."/>
            <person name="Lance K."/>
            <person name="Lara M."/>
            <person name="Lee W."/>
            <person name="Lennon N."/>
            <person name="Letendre F."/>
            <person name="LeVine R."/>
            <person name="Lipovsky A."/>
            <person name="Liu X."/>
            <person name="Liu J."/>
            <person name="Liu S."/>
            <person name="Lokyitsang T."/>
            <person name="Lokyitsang Y."/>
            <person name="Lubonja R."/>
            <person name="Lui A."/>
            <person name="MacDonald P."/>
            <person name="Magnisalis V."/>
            <person name="Maru K."/>
            <person name="Matthews C."/>
            <person name="McCusker W."/>
            <person name="McDonough S."/>
            <person name="Mehta T."/>
            <person name="Meldrim J."/>
            <person name="Meneus L."/>
            <person name="Mihai O."/>
            <person name="Mihalev A."/>
            <person name="Mihova T."/>
            <person name="Mittelman R."/>
            <person name="Mlenga V."/>
            <person name="Montmayeur A."/>
            <person name="Mulrain L."/>
            <person name="Navidi A."/>
            <person name="Naylor J."/>
            <person name="Negash T."/>
            <person name="Nguyen T."/>
            <person name="Nguyen N."/>
            <person name="Nicol R."/>
            <person name="Norbu C."/>
            <person name="Norbu N."/>
            <person name="Novod N."/>
            <person name="O'Neill B."/>
            <person name="Osman S."/>
            <person name="Markiewicz E."/>
            <person name="Oyono O.L."/>
            <person name="Patti C."/>
            <person name="Phunkhang P."/>
            <person name="Pierre F."/>
            <person name="Priest M."/>
            <person name="Raghuraman S."/>
            <person name="Rege F."/>
            <person name="Reyes R."/>
            <person name="Rise C."/>
            <person name="Rogov P."/>
            <person name="Ross K."/>
            <person name="Ryan E."/>
            <person name="Settipalli S."/>
            <person name="Shea T."/>
            <person name="Sherpa N."/>
            <person name="Shi L."/>
            <person name="Shih D."/>
            <person name="Sparrow T."/>
            <person name="Spaulding J."/>
            <person name="Stalker J."/>
            <person name="Stange-Thomann N."/>
            <person name="Stavropoulos S."/>
            <person name="Stone C."/>
            <person name="Strader C."/>
            <person name="Tesfaye S."/>
            <person name="Thomson T."/>
            <person name="Thoulutsang Y."/>
            <person name="Thoulutsang D."/>
            <person name="Topham K."/>
            <person name="Topping I."/>
            <person name="Tsamla T."/>
            <person name="Vassiliev H."/>
            <person name="Vo A."/>
            <person name="Wangchuk T."/>
            <person name="Wangdi T."/>
            <person name="Weiand M."/>
            <person name="Wilkinson J."/>
            <person name="Wilson A."/>
            <person name="Yadav S."/>
            <person name="Young G."/>
            <person name="Yu Q."/>
            <person name="Zembek L."/>
            <person name="Zhong D."/>
            <person name="Zimmer A."/>
            <person name="Zwirko Z."/>
            <person name="Jaffe D.B."/>
            <person name="Alvarez P."/>
            <person name="Brockman W."/>
            <person name="Butler J."/>
            <person name="Chin C."/>
            <person name="Gnerre S."/>
            <person name="Grabherr M."/>
            <person name="Kleber M."/>
            <person name="Mauceli E."/>
            <person name="MacCallum I."/>
        </authorList>
    </citation>
    <scope>NUCLEOTIDE SEQUENCE [LARGE SCALE GENOMIC DNA]</scope>
    <source>
        <strain evidence="4">MSH-3 / Tucson 14011-0111.49</strain>
    </source>
</reference>
<accession>B4H9Y9</accession>
<dbReference type="HOGENOM" id="CLU_083430_0_0_1"/>
<organism evidence="4">
    <name type="scientific">Drosophila persimilis</name>
    <name type="common">Fruit fly</name>
    <dbReference type="NCBI Taxonomy" id="7234"/>
    <lineage>
        <taxon>Eukaryota</taxon>
        <taxon>Metazoa</taxon>
        <taxon>Ecdysozoa</taxon>
        <taxon>Arthropoda</taxon>
        <taxon>Hexapoda</taxon>
        <taxon>Insecta</taxon>
        <taxon>Pterygota</taxon>
        <taxon>Neoptera</taxon>
        <taxon>Endopterygota</taxon>
        <taxon>Diptera</taxon>
        <taxon>Brachycera</taxon>
        <taxon>Muscomorpha</taxon>
        <taxon>Ephydroidea</taxon>
        <taxon>Drosophilidae</taxon>
        <taxon>Drosophila</taxon>
        <taxon>Sophophora</taxon>
    </lineage>
</organism>
<dbReference type="EMBL" id="CH479232">
    <property type="protein sequence ID" value="EDW36646.1"/>
    <property type="molecule type" value="Genomic_DNA"/>
</dbReference>
<dbReference type="Proteomes" id="UP000008744">
    <property type="component" value="Unassembled WGS sequence"/>
</dbReference>
<dbReference type="PROSITE" id="PS50157">
    <property type="entry name" value="ZINC_FINGER_C2H2_2"/>
    <property type="match status" value="1"/>
</dbReference>
<dbReference type="PROSITE" id="PS00028">
    <property type="entry name" value="ZINC_FINGER_C2H2_1"/>
    <property type="match status" value="1"/>
</dbReference>
<sequence length="241" mass="27792">MPNIFRSFLSNRYNGKQDRSSERYEANCRTVPNTAQMPRPEPMGTIKKWSSERVSNRLSNFTFHYGSGVPNNNWLSSDDIPIVTRRELEETAGQLMALQPINEGTEFSHTIWKMGMPRRHPEKGKDGAKIGYIQMVTKTNRCLRSNENKYSPANVPQCTEQQEGQLLYSGTRRSRAVAPFVCPEPKCLMEFANRPNLRSHQRANGHHNWPYQCVHCRTYFKQINYLNLHSTACRLKLANGV</sequence>
<keyword evidence="1" id="KW-0863">Zinc-finger</keyword>
<dbReference type="InterPro" id="IPR013087">
    <property type="entry name" value="Znf_C2H2_type"/>
</dbReference>
<gene>
    <name evidence="3" type="primary">Dper\GL16021</name>
    <name evidence="3" type="ORF">Dper_GL16021</name>
</gene>
<dbReference type="OMA" id="EANCRTV"/>
<dbReference type="Gene3D" id="3.30.160.60">
    <property type="entry name" value="Classic Zinc Finger"/>
    <property type="match status" value="1"/>
</dbReference>
<proteinExistence type="predicted"/>
<dbReference type="GO" id="GO:0008270">
    <property type="term" value="F:zinc ion binding"/>
    <property type="evidence" value="ECO:0007669"/>
    <property type="project" value="UniProtKB-KW"/>
</dbReference>
<dbReference type="KEGG" id="dpe:6602624"/>
<evidence type="ECO:0000313" key="4">
    <source>
        <dbReference type="Proteomes" id="UP000008744"/>
    </source>
</evidence>
<name>B4H9Y9_DROPE</name>
<dbReference type="eggNOG" id="KOG2462">
    <property type="taxonomic scope" value="Eukaryota"/>
</dbReference>
<keyword evidence="1" id="KW-0862">Zinc</keyword>
<evidence type="ECO:0000259" key="2">
    <source>
        <dbReference type="PROSITE" id="PS50157"/>
    </source>
</evidence>
<evidence type="ECO:0000256" key="1">
    <source>
        <dbReference type="PROSITE-ProRule" id="PRU00042"/>
    </source>
</evidence>
<dbReference type="OrthoDB" id="10392646at2759"/>
<dbReference type="PhylomeDB" id="B4H9Y9"/>
<keyword evidence="4" id="KW-1185">Reference proteome</keyword>
<protein>
    <submittedName>
        <fullName evidence="3">GL16021</fullName>
    </submittedName>
</protein>
<dbReference type="SMR" id="B4H9Y9"/>
<dbReference type="AlphaFoldDB" id="B4H9Y9"/>
<feature type="domain" description="C2H2-type" evidence="2">
    <location>
        <begin position="180"/>
        <end position="206"/>
    </location>
</feature>